<feature type="domain" description="ABC transporter" evidence="9">
    <location>
        <begin position="608"/>
        <end position="866"/>
    </location>
</feature>
<dbReference type="SMART" id="SM00382">
    <property type="entry name" value="AAA"/>
    <property type="match status" value="1"/>
</dbReference>
<evidence type="ECO:0000256" key="6">
    <source>
        <dbReference type="ARBA" id="ARBA00023136"/>
    </source>
</evidence>
<dbReference type="CDD" id="cd03263">
    <property type="entry name" value="ABC_subfamily_A"/>
    <property type="match status" value="1"/>
</dbReference>
<evidence type="ECO:0000256" key="5">
    <source>
        <dbReference type="ARBA" id="ARBA00022989"/>
    </source>
</evidence>
<dbReference type="PANTHER" id="PTHR19229">
    <property type="entry name" value="ATP-BINDING CASSETTE TRANSPORTER SUBFAMILY A ABCA"/>
    <property type="match status" value="1"/>
</dbReference>
<dbReference type="GO" id="GO:0016887">
    <property type="term" value="F:ATP hydrolysis activity"/>
    <property type="evidence" value="ECO:0007669"/>
    <property type="project" value="InterPro"/>
</dbReference>
<keyword evidence="4 10" id="KW-0067">ATP-binding</keyword>
<dbReference type="Pfam" id="PF12698">
    <property type="entry name" value="ABC2_membrane_3"/>
    <property type="match status" value="1"/>
</dbReference>
<evidence type="ECO:0000313" key="11">
    <source>
        <dbReference type="Proteomes" id="UP001150569"/>
    </source>
</evidence>
<evidence type="ECO:0000256" key="1">
    <source>
        <dbReference type="ARBA" id="ARBA00004141"/>
    </source>
</evidence>
<dbReference type="SUPFAM" id="SSF52540">
    <property type="entry name" value="P-loop containing nucleoside triphosphate hydrolases"/>
    <property type="match status" value="1"/>
</dbReference>
<feature type="region of interest" description="Disordered" evidence="7">
    <location>
        <begin position="902"/>
        <end position="924"/>
    </location>
</feature>
<dbReference type="Gene3D" id="3.40.50.300">
    <property type="entry name" value="P-loop containing nucleotide triphosphate hydrolases"/>
    <property type="match status" value="1"/>
</dbReference>
<keyword evidence="6 8" id="KW-0472">Membrane</keyword>
<feature type="transmembrane region" description="Helical" evidence="8">
    <location>
        <begin position="416"/>
        <end position="434"/>
    </location>
</feature>
<dbReference type="GO" id="GO:0005319">
    <property type="term" value="F:lipid transporter activity"/>
    <property type="evidence" value="ECO:0007669"/>
    <property type="project" value="TreeGrafter"/>
</dbReference>
<dbReference type="OrthoDB" id="10255969at2759"/>
<dbReference type="InterPro" id="IPR003439">
    <property type="entry name" value="ABC_transporter-like_ATP-bd"/>
</dbReference>
<feature type="region of interest" description="Disordered" evidence="7">
    <location>
        <begin position="869"/>
        <end position="890"/>
    </location>
</feature>
<dbReference type="GO" id="GO:0140359">
    <property type="term" value="F:ABC-type transporter activity"/>
    <property type="evidence" value="ECO:0007669"/>
    <property type="project" value="InterPro"/>
</dbReference>
<evidence type="ECO:0000256" key="8">
    <source>
        <dbReference type="SAM" id="Phobius"/>
    </source>
</evidence>
<dbReference type="InterPro" id="IPR013525">
    <property type="entry name" value="ABC2_TM"/>
</dbReference>
<proteinExistence type="predicted"/>
<evidence type="ECO:0000256" key="3">
    <source>
        <dbReference type="ARBA" id="ARBA00022741"/>
    </source>
</evidence>
<feature type="transmembrane region" description="Helical" evidence="8">
    <location>
        <begin position="479"/>
        <end position="500"/>
    </location>
</feature>
<evidence type="ECO:0000256" key="7">
    <source>
        <dbReference type="SAM" id="MobiDB-lite"/>
    </source>
</evidence>
<keyword evidence="5 8" id="KW-1133">Transmembrane helix</keyword>
<dbReference type="InterPro" id="IPR026082">
    <property type="entry name" value="ABCA"/>
</dbReference>
<feature type="compositionally biased region" description="Basic and acidic residues" evidence="7">
    <location>
        <begin position="911"/>
        <end position="924"/>
    </location>
</feature>
<dbReference type="GO" id="GO:0016020">
    <property type="term" value="C:membrane"/>
    <property type="evidence" value="ECO:0007669"/>
    <property type="project" value="UniProtKB-SubCell"/>
</dbReference>
<gene>
    <name evidence="10" type="primary">ABCA5_1</name>
    <name evidence="10" type="ORF">IWQ60_011671</name>
</gene>
<sequence length="953" mass="104508">MVGQHEAAASAQSTSLLEGETPILLKPSWFRSLKALLRKILVSRLRNRPVLFFEFVITLYFLILLVVLNITSRKEITESEVNSLPPLTANCTDSCIHLAYTNSSSQDTLLTALNDLFQQSEPHSVQTRYFESRDALYQFYEEDPSRTLVGVTLPDLPLSNERTALQRRAEPAPPPSMPTMPLASSSLSSAFSPASLAGNLDSLPTFSLHCNHTAVASTGYIETLCLTAQVYVERALQNVYRQRAGLDLLPSPLLPVAGRSATTPSRLSATGAARYKGVSDDEPIIAISQFTGLQYGGTFITGLAPYLIILGLSFSIIQIVVMVVTERETGIKQLLLMMGLTEATYIAAIFVFQAGLYFLLAVMATVLLCAGQFFAYTHWFLVFLVVYLFLLTNVGLGVLIGAFVSERKRAAQMTQIGVIIMLFLAIVANIYIVGKSTGGEILIYLISHTALGSATSYMMQAESTRGNITLTNLSDAGPLPRCFAMLAFDVVLYLFLAWYVHSIHAQSSYRPLGWSFLFRPNYWRPRSHAHLNASGGEGSASLDKANETGLDAAAIPMINLHPSKEQSEMIEDDDLSGIPKSAQGVVRIQHLSKVFNPVQKSSKFPLRMLYQALTKRLRGSSAVPPIVAVNDLNLSLHKNQILALLGHNGAGKTTTVSILATSVLPSAGRVEIFGQSLPTAGEDPTDTYHALRTIQSRISICPQHDVFLDLLTGYEHLELFMNIQGIESSTGDSATQRGHAVWQRRYICTLLNRVQLLNKADHLVSAYSGGMKRRLSVAFSLMGDPKLVLLDEPTTGMDVYSRKYTWDFIQQSKRSDRTLVLTSHSMEEADVLGDRVAVMSKGHLQAYGTSLFLKNRFGSGYQLHLTKDASTPLRGQGSDPSHAALPGGAGFYQTSYQPPAYTPSLDSLASMDDRPHHSLPDTSTDHRLQQLDDLIHSLVPNAIKHAETDQDLT</sequence>
<dbReference type="PROSITE" id="PS50893">
    <property type="entry name" value="ABC_TRANSPORTER_2"/>
    <property type="match status" value="1"/>
</dbReference>
<dbReference type="GO" id="GO:0005524">
    <property type="term" value="F:ATP binding"/>
    <property type="evidence" value="ECO:0007669"/>
    <property type="project" value="UniProtKB-KW"/>
</dbReference>
<organism evidence="10 11">
    <name type="scientific">Tieghemiomyces parasiticus</name>
    <dbReference type="NCBI Taxonomy" id="78921"/>
    <lineage>
        <taxon>Eukaryota</taxon>
        <taxon>Fungi</taxon>
        <taxon>Fungi incertae sedis</taxon>
        <taxon>Zoopagomycota</taxon>
        <taxon>Kickxellomycotina</taxon>
        <taxon>Dimargaritomycetes</taxon>
        <taxon>Dimargaritales</taxon>
        <taxon>Dimargaritaceae</taxon>
        <taxon>Tieghemiomyces</taxon>
    </lineage>
</organism>
<keyword evidence="11" id="KW-1185">Reference proteome</keyword>
<dbReference type="AlphaFoldDB" id="A0A9W8DLB6"/>
<keyword evidence="2 8" id="KW-0812">Transmembrane</keyword>
<feature type="transmembrane region" description="Helical" evidence="8">
    <location>
        <begin position="379"/>
        <end position="404"/>
    </location>
</feature>
<comment type="caution">
    <text evidence="10">The sequence shown here is derived from an EMBL/GenBank/DDBJ whole genome shotgun (WGS) entry which is preliminary data.</text>
</comment>
<evidence type="ECO:0000256" key="4">
    <source>
        <dbReference type="ARBA" id="ARBA00022840"/>
    </source>
</evidence>
<feature type="transmembrane region" description="Helical" evidence="8">
    <location>
        <begin position="345"/>
        <end position="373"/>
    </location>
</feature>
<feature type="non-terminal residue" evidence="10">
    <location>
        <position position="953"/>
    </location>
</feature>
<keyword evidence="3" id="KW-0547">Nucleotide-binding</keyword>
<dbReference type="EMBL" id="JANBPT010001385">
    <property type="protein sequence ID" value="KAJ1908485.1"/>
    <property type="molecule type" value="Genomic_DNA"/>
</dbReference>
<feature type="transmembrane region" description="Helical" evidence="8">
    <location>
        <begin position="50"/>
        <end position="70"/>
    </location>
</feature>
<protein>
    <submittedName>
        <fullName evidence="10">ATP-binding cassette sub- A member 5</fullName>
    </submittedName>
</protein>
<evidence type="ECO:0000256" key="2">
    <source>
        <dbReference type="ARBA" id="ARBA00022692"/>
    </source>
</evidence>
<name>A0A9W8DLB6_9FUNG</name>
<evidence type="ECO:0000259" key="9">
    <source>
        <dbReference type="PROSITE" id="PS50893"/>
    </source>
</evidence>
<reference evidence="10" key="1">
    <citation type="submission" date="2022-07" db="EMBL/GenBank/DDBJ databases">
        <title>Phylogenomic reconstructions and comparative analyses of Kickxellomycotina fungi.</title>
        <authorList>
            <person name="Reynolds N.K."/>
            <person name="Stajich J.E."/>
            <person name="Barry K."/>
            <person name="Grigoriev I.V."/>
            <person name="Crous P."/>
            <person name="Smith M.E."/>
        </authorList>
    </citation>
    <scope>NUCLEOTIDE SEQUENCE</scope>
    <source>
        <strain evidence="10">RSA 861</strain>
    </source>
</reference>
<feature type="transmembrane region" description="Helical" evidence="8">
    <location>
        <begin position="441"/>
        <end position="459"/>
    </location>
</feature>
<evidence type="ECO:0000313" key="10">
    <source>
        <dbReference type="EMBL" id="KAJ1908485.1"/>
    </source>
</evidence>
<dbReference type="Pfam" id="PF00005">
    <property type="entry name" value="ABC_tran"/>
    <property type="match status" value="1"/>
</dbReference>
<dbReference type="Proteomes" id="UP001150569">
    <property type="component" value="Unassembled WGS sequence"/>
</dbReference>
<dbReference type="InterPro" id="IPR003593">
    <property type="entry name" value="AAA+_ATPase"/>
</dbReference>
<comment type="subcellular location">
    <subcellularLocation>
        <location evidence="1">Membrane</location>
        <topology evidence="1">Multi-pass membrane protein</topology>
    </subcellularLocation>
</comment>
<accession>A0A9W8DLB6</accession>
<dbReference type="InterPro" id="IPR027417">
    <property type="entry name" value="P-loop_NTPase"/>
</dbReference>
<feature type="transmembrane region" description="Helical" evidence="8">
    <location>
        <begin position="303"/>
        <end position="324"/>
    </location>
</feature>